<evidence type="ECO:0000313" key="2">
    <source>
        <dbReference type="Proteomes" id="UP001165430"/>
    </source>
</evidence>
<evidence type="ECO:0000313" key="1">
    <source>
        <dbReference type="EMBL" id="MCH7411960.1"/>
    </source>
</evidence>
<dbReference type="InterPro" id="IPR012545">
    <property type="entry name" value="DUF1697"/>
</dbReference>
<dbReference type="Proteomes" id="UP001165430">
    <property type="component" value="Unassembled WGS sequence"/>
</dbReference>
<name>A0ABS9V735_9BACT</name>
<dbReference type="PANTHER" id="PTHR36439:SF1">
    <property type="entry name" value="DUF1697 DOMAIN-CONTAINING PROTEIN"/>
    <property type="match status" value="1"/>
</dbReference>
<dbReference type="EMBL" id="JAKZGO010000001">
    <property type="protein sequence ID" value="MCH7411960.1"/>
    <property type="molecule type" value="Genomic_DNA"/>
</dbReference>
<gene>
    <name evidence="1" type="ORF">MM213_00575</name>
</gene>
<protein>
    <submittedName>
        <fullName evidence="1">DUF1697 domain-containing protein</fullName>
    </submittedName>
</protein>
<reference evidence="1" key="1">
    <citation type="submission" date="2022-03" db="EMBL/GenBank/DDBJ databases">
        <title>De novo assembled genomes of Belliella spp. (Cyclobacteriaceae) strains.</title>
        <authorList>
            <person name="Szabo A."/>
            <person name="Korponai K."/>
            <person name="Felfoldi T."/>
        </authorList>
    </citation>
    <scope>NUCLEOTIDE SEQUENCE</scope>
    <source>
        <strain evidence="1">DSM 111903</strain>
    </source>
</reference>
<dbReference type="PANTHER" id="PTHR36439">
    <property type="entry name" value="BLL4334 PROTEIN"/>
    <property type="match status" value="1"/>
</dbReference>
<sequence length="183" mass="21054">MEKLTPIKLVTFLRGINVGGHHKVPMKDLVELLNKSGFLNVVTILNSGNVIFDSYDNNIFHIENQLEKSFLSTFGFAIPTIVISADDLKNEYNTKPFEKIEYTKDTRFYISFCKEKPVEPLTTPWSTSDESFHILNFRNRIITSILDLSKINSPKGMDILEKHFGKDITTRNWNTIEKIIAKL</sequence>
<proteinExistence type="predicted"/>
<comment type="caution">
    <text evidence="1">The sequence shown here is derived from an EMBL/GenBank/DDBJ whole genome shotgun (WGS) entry which is preliminary data.</text>
</comment>
<dbReference type="Pfam" id="PF08002">
    <property type="entry name" value="DUF1697"/>
    <property type="match status" value="1"/>
</dbReference>
<organism evidence="1 2">
    <name type="scientific">Belliella alkalica</name>
    <dbReference type="NCBI Taxonomy" id="1730871"/>
    <lineage>
        <taxon>Bacteria</taxon>
        <taxon>Pseudomonadati</taxon>
        <taxon>Bacteroidota</taxon>
        <taxon>Cytophagia</taxon>
        <taxon>Cytophagales</taxon>
        <taxon>Cyclobacteriaceae</taxon>
        <taxon>Belliella</taxon>
    </lineage>
</organism>
<accession>A0ABS9V735</accession>
<dbReference type="PIRSF" id="PIRSF008502">
    <property type="entry name" value="UCP008502"/>
    <property type="match status" value="1"/>
</dbReference>
<dbReference type="SUPFAM" id="SSF160379">
    <property type="entry name" value="SP0830-like"/>
    <property type="match status" value="1"/>
</dbReference>
<dbReference type="RefSeq" id="WP_241409342.1">
    <property type="nucleotide sequence ID" value="NZ_JAKZGO010000001.1"/>
</dbReference>
<keyword evidence="2" id="KW-1185">Reference proteome</keyword>
<dbReference type="Gene3D" id="3.30.70.1280">
    <property type="entry name" value="SP0830-like domains"/>
    <property type="match status" value="1"/>
</dbReference>